<feature type="transmembrane region" description="Helical" evidence="1">
    <location>
        <begin position="20"/>
        <end position="43"/>
    </location>
</feature>
<reference evidence="2 3" key="1">
    <citation type="journal article" date="2016" name="Nat. Commun.">
        <title>Thousands of microbial genomes shed light on interconnected biogeochemical processes in an aquifer system.</title>
        <authorList>
            <person name="Anantharaman K."/>
            <person name="Brown C.T."/>
            <person name="Hug L.A."/>
            <person name="Sharon I."/>
            <person name="Castelle C.J."/>
            <person name="Probst A.J."/>
            <person name="Thomas B.C."/>
            <person name="Singh A."/>
            <person name="Wilkins M.J."/>
            <person name="Karaoz U."/>
            <person name="Brodie E.L."/>
            <person name="Williams K.H."/>
            <person name="Hubbard S.S."/>
            <person name="Banfield J.F."/>
        </authorList>
    </citation>
    <scope>NUCLEOTIDE SEQUENCE [LARGE SCALE GENOMIC DNA]</scope>
</reference>
<protein>
    <submittedName>
        <fullName evidence="2">Uncharacterized protein</fullName>
    </submittedName>
</protein>
<evidence type="ECO:0000313" key="2">
    <source>
        <dbReference type="EMBL" id="OGG13622.1"/>
    </source>
</evidence>
<name>A0A1F5ZNG0_9BACT</name>
<keyword evidence="1" id="KW-0472">Membrane</keyword>
<dbReference type="Proteomes" id="UP000177416">
    <property type="component" value="Unassembled WGS sequence"/>
</dbReference>
<proteinExistence type="predicted"/>
<sequence>MKKKTVKRSPRQNKDYLVIVKSWMFLVAFALMLGLGALIGTFVNEQMNLSSPAVAGYSVEAN</sequence>
<evidence type="ECO:0000256" key="1">
    <source>
        <dbReference type="SAM" id="Phobius"/>
    </source>
</evidence>
<comment type="caution">
    <text evidence="2">The sequence shown here is derived from an EMBL/GenBank/DDBJ whole genome shotgun (WGS) entry which is preliminary data.</text>
</comment>
<accession>A0A1F5ZNG0</accession>
<organism evidence="2 3">
    <name type="scientific">Candidatus Gottesmanbacteria bacterium RIFCSPHIGHO2_01_FULL_46_14</name>
    <dbReference type="NCBI Taxonomy" id="1798380"/>
    <lineage>
        <taxon>Bacteria</taxon>
        <taxon>Candidatus Gottesmaniibacteriota</taxon>
    </lineage>
</organism>
<keyword evidence="1" id="KW-1133">Transmembrane helix</keyword>
<dbReference type="AlphaFoldDB" id="A0A1F5ZNG0"/>
<evidence type="ECO:0000313" key="3">
    <source>
        <dbReference type="Proteomes" id="UP000177416"/>
    </source>
</evidence>
<keyword evidence="1" id="KW-0812">Transmembrane</keyword>
<gene>
    <name evidence="2" type="ORF">A2875_00465</name>
</gene>
<dbReference type="EMBL" id="MFJJ01000041">
    <property type="protein sequence ID" value="OGG13622.1"/>
    <property type="molecule type" value="Genomic_DNA"/>
</dbReference>